<dbReference type="EMBL" id="JAUTXU010000040">
    <property type="protein sequence ID" value="KAK3716816.1"/>
    <property type="molecule type" value="Genomic_DNA"/>
</dbReference>
<gene>
    <name evidence="1" type="ORF">LTR37_006166</name>
</gene>
<keyword evidence="2" id="KW-1185">Reference proteome</keyword>
<dbReference type="Proteomes" id="UP001281147">
    <property type="component" value="Unassembled WGS sequence"/>
</dbReference>
<reference evidence="1" key="1">
    <citation type="submission" date="2023-07" db="EMBL/GenBank/DDBJ databases">
        <title>Black Yeasts Isolated from many extreme environments.</title>
        <authorList>
            <person name="Coleine C."/>
            <person name="Stajich J.E."/>
            <person name="Selbmann L."/>
        </authorList>
    </citation>
    <scope>NUCLEOTIDE SEQUENCE</scope>
    <source>
        <strain evidence="1">CCFEE 5714</strain>
    </source>
</reference>
<accession>A0ACC3NH94</accession>
<name>A0ACC3NH94_9PEZI</name>
<sequence>MPQETNIPSSTHISTALHPPGSGNRQQSDEQAVIDRAAKQQPREDRQSTPSAVMQAWLADGEDWLQCYLSYGGNLDIKVGSNAIEKTVTGNSGIKGVQME</sequence>
<organism evidence="1 2">
    <name type="scientific">Vermiconidia calcicola</name>
    <dbReference type="NCBI Taxonomy" id="1690605"/>
    <lineage>
        <taxon>Eukaryota</taxon>
        <taxon>Fungi</taxon>
        <taxon>Dikarya</taxon>
        <taxon>Ascomycota</taxon>
        <taxon>Pezizomycotina</taxon>
        <taxon>Dothideomycetes</taxon>
        <taxon>Dothideomycetidae</taxon>
        <taxon>Mycosphaerellales</taxon>
        <taxon>Extremaceae</taxon>
        <taxon>Vermiconidia</taxon>
    </lineage>
</organism>
<evidence type="ECO:0000313" key="2">
    <source>
        <dbReference type="Proteomes" id="UP001281147"/>
    </source>
</evidence>
<protein>
    <submittedName>
        <fullName evidence="1">Uncharacterized protein</fullName>
    </submittedName>
</protein>
<proteinExistence type="predicted"/>
<evidence type="ECO:0000313" key="1">
    <source>
        <dbReference type="EMBL" id="KAK3716816.1"/>
    </source>
</evidence>
<comment type="caution">
    <text evidence="1">The sequence shown here is derived from an EMBL/GenBank/DDBJ whole genome shotgun (WGS) entry which is preliminary data.</text>
</comment>